<dbReference type="Pfam" id="PF00675">
    <property type="entry name" value="Peptidase_M16"/>
    <property type="match status" value="1"/>
</dbReference>
<protein>
    <submittedName>
        <fullName evidence="3">Insulinase family protein</fullName>
    </submittedName>
</protein>
<dbReference type="Proteomes" id="UP001047646">
    <property type="component" value="Chromosome"/>
</dbReference>
<feature type="domain" description="Peptidase M16 C-terminal" evidence="2">
    <location>
        <begin position="204"/>
        <end position="379"/>
    </location>
</feature>
<sequence>MHDATRSEPTQAGAGLIPEQFSSTHGLDLNQTEQLSKHVQHWHTETGTAVRFVPSHELALVDLVLDFKAGRTQDGDTPGLAALTLYTLDEGTQAMDAQQFNERLDSLGVNVEKRLRAEYASVSLRSLADREVLAPAVDLLIAMVAQPALSDAAVERIRRQVSTAQAGQDASPRPRIRHETFQHLFKGHPYAHAMGATQAGLEAVTGDAVRTFHKRAYSATNLQISLVGDLSRPQAEALAERICRALPQGWAAVDAEPLPAPEAEIIHVEQAGISNTVLLALPLPLLPDAPGYPALVLANQVLGVGLESRLMQVLRQQRGLTYDVRSTLVPLQAGGILAIEWEIDARYNDASQTLVTDVLRQFIVDGPTQSELVLARQQLAGQRLREVARNQSLAQLLAQMGRQGLADDHLSTYVDNLTRLTAQEVRHALRHLDLEAIVAVSTGPSQDQAPLPPLPTADQ</sequence>
<evidence type="ECO:0000313" key="3">
    <source>
        <dbReference type="EMBL" id="QXH36085.1"/>
    </source>
</evidence>
<dbReference type="RefSeq" id="WP_217852000.1">
    <property type="nucleotide sequence ID" value="NZ_CP077073.1"/>
</dbReference>
<evidence type="ECO:0000313" key="4">
    <source>
        <dbReference type="Proteomes" id="UP001047646"/>
    </source>
</evidence>
<dbReference type="PANTHER" id="PTHR11851:SF224">
    <property type="entry name" value="PROCESSING PROTEASE"/>
    <property type="match status" value="1"/>
</dbReference>
<dbReference type="PANTHER" id="PTHR11851">
    <property type="entry name" value="METALLOPROTEASE"/>
    <property type="match status" value="1"/>
</dbReference>
<organism evidence="3 4">
    <name type="scientific">Pseudomonas muyukensis</name>
    <dbReference type="NCBI Taxonomy" id="2842357"/>
    <lineage>
        <taxon>Bacteria</taxon>
        <taxon>Pseudomonadati</taxon>
        <taxon>Pseudomonadota</taxon>
        <taxon>Gammaproteobacteria</taxon>
        <taxon>Pseudomonadales</taxon>
        <taxon>Pseudomonadaceae</taxon>
        <taxon>Pseudomonas</taxon>
    </lineage>
</organism>
<dbReference type="EMBL" id="CP077073">
    <property type="protein sequence ID" value="QXH36085.1"/>
    <property type="molecule type" value="Genomic_DNA"/>
</dbReference>
<dbReference type="Pfam" id="PF05193">
    <property type="entry name" value="Peptidase_M16_C"/>
    <property type="match status" value="1"/>
</dbReference>
<accession>A0ABX8MDG0</accession>
<proteinExistence type="predicted"/>
<evidence type="ECO:0000259" key="2">
    <source>
        <dbReference type="Pfam" id="PF05193"/>
    </source>
</evidence>
<gene>
    <name evidence="3" type="ORF">KSS95_04445</name>
</gene>
<name>A0ABX8MDG0_9PSED</name>
<evidence type="ECO:0000259" key="1">
    <source>
        <dbReference type="Pfam" id="PF00675"/>
    </source>
</evidence>
<dbReference type="InterPro" id="IPR007863">
    <property type="entry name" value="Peptidase_M16_C"/>
</dbReference>
<dbReference type="InterPro" id="IPR050361">
    <property type="entry name" value="MPP/UQCRC_Complex"/>
</dbReference>
<dbReference type="InterPro" id="IPR011765">
    <property type="entry name" value="Pept_M16_N"/>
</dbReference>
<reference evidence="3" key="1">
    <citation type="journal article" date="2021" name="Microorganisms">
        <title>The Ever-Expanding Pseudomonas Genus: Description of 43 New Species and Partition of the Pseudomonas putida Group.</title>
        <authorList>
            <person name="Girard L."/>
            <person name="Lood C."/>
            <person name="Hofte M."/>
            <person name="Vandamme P."/>
            <person name="Rokni-Zadeh H."/>
            <person name="van Noort V."/>
            <person name="Lavigne R."/>
            <person name="De Mot R."/>
        </authorList>
    </citation>
    <scope>NUCLEOTIDE SEQUENCE</scope>
    <source>
        <strain evidence="3">COW39</strain>
    </source>
</reference>
<keyword evidence="4" id="KW-1185">Reference proteome</keyword>
<feature type="domain" description="Peptidase M16 N-terminal" evidence="1">
    <location>
        <begin position="62"/>
        <end position="183"/>
    </location>
</feature>